<organism evidence="1 2">
    <name type="scientific">Desulfofundulus salinus</name>
    <dbReference type="NCBI Taxonomy" id="2419843"/>
    <lineage>
        <taxon>Bacteria</taxon>
        <taxon>Bacillati</taxon>
        <taxon>Bacillota</taxon>
        <taxon>Clostridia</taxon>
        <taxon>Eubacteriales</taxon>
        <taxon>Peptococcaceae</taxon>
        <taxon>Desulfofundulus</taxon>
    </lineage>
</organism>
<dbReference type="EMBL" id="RBWE01000001">
    <property type="protein sequence ID" value="RKO65525.1"/>
    <property type="molecule type" value="Genomic_DNA"/>
</dbReference>
<protein>
    <submittedName>
        <fullName evidence="1">YkuS family protein</fullName>
    </submittedName>
</protein>
<dbReference type="RefSeq" id="WP_121450002.1">
    <property type="nucleotide sequence ID" value="NZ_RBWE01000001.1"/>
</dbReference>
<reference evidence="1 2" key="1">
    <citation type="submission" date="2018-10" db="EMBL/GenBank/DDBJ databases">
        <authorList>
            <person name="Grouzdev D.S."/>
            <person name="Krutkina M.S."/>
            <person name="Tourova T.P."/>
            <person name="Nazina T.N."/>
        </authorList>
    </citation>
    <scope>NUCLEOTIDE SEQUENCE [LARGE SCALE GENOMIC DNA]</scope>
    <source>
        <strain evidence="1 2">435</strain>
    </source>
</reference>
<proteinExistence type="predicted"/>
<gene>
    <name evidence="1" type="ORF">D7024_00110</name>
</gene>
<dbReference type="InterPro" id="IPR005370">
    <property type="entry name" value="UPF0180"/>
</dbReference>
<name>A0A494WXB3_9FIRM</name>
<keyword evidence="2" id="KW-1185">Reference proteome</keyword>
<sequence>MSKKIAVEENLTGLRELLREQGYTVVNPGNSENVLAIVVTGLDNNTMNMQDITTKVPVIDAAGKTPDQILSRIKELE</sequence>
<evidence type="ECO:0000313" key="2">
    <source>
        <dbReference type="Proteomes" id="UP000271256"/>
    </source>
</evidence>
<comment type="caution">
    <text evidence="1">The sequence shown here is derived from an EMBL/GenBank/DDBJ whole genome shotgun (WGS) entry which is preliminary data.</text>
</comment>
<evidence type="ECO:0000313" key="1">
    <source>
        <dbReference type="EMBL" id="RKO65525.1"/>
    </source>
</evidence>
<dbReference type="AlphaFoldDB" id="A0A494WXB3"/>
<dbReference type="OrthoDB" id="1708042at2"/>
<dbReference type="Proteomes" id="UP000271256">
    <property type="component" value="Unassembled WGS sequence"/>
</dbReference>
<dbReference type="Pfam" id="PF03698">
    <property type="entry name" value="UPF0180"/>
    <property type="match status" value="1"/>
</dbReference>
<accession>A0A494WXB3</accession>